<dbReference type="EnsemblPlants" id="TuG1812G0500004695.01.T01">
    <property type="protein sequence ID" value="TuG1812G0500004695.01.T01.cds240878"/>
    <property type="gene ID" value="TuG1812G0500004695.01"/>
</dbReference>
<reference evidence="3" key="1">
    <citation type="journal article" date="2013" name="Nature">
        <title>Draft genome of the wheat A-genome progenitor Triticum urartu.</title>
        <authorList>
            <person name="Ling H.Q."/>
            <person name="Zhao S."/>
            <person name="Liu D."/>
            <person name="Wang J."/>
            <person name="Sun H."/>
            <person name="Zhang C."/>
            <person name="Fan H."/>
            <person name="Li D."/>
            <person name="Dong L."/>
            <person name="Tao Y."/>
            <person name="Gao C."/>
            <person name="Wu H."/>
            <person name="Li Y."/>
            <person name="Cui Y."/>
            <person name="Guo X."/>
            <person name="Zheng S."/>
            <person name="Wang B."/>
            <person name="Yu K."/>
            <person name="Liang Q."/>
            <person name="Yang W."/>
            <person name="Lou X."/>
            <person name="Chen J."/>
            <person name="Feng M."/>
            <person name="Jian J."/>
            <person name="Zhang X."/>
            <person name="Luo G."/>
            <person name="Jiang Y."/>
            <person name="Liu J."/>
            <person name="Wang Z."/>
            <person name="Sha Y."/>
            <person name="Zhang B."/>
            <person name="Wu H."/>
            <person name="Tang D."/>
            <person name="Shen Q."/>
            <person name="Xue P."/>
            <person name="Zou S."/>
            <person name="Wang X."/>
            <person name="Liu X."/>
            <person name="Wang F."/>
            <person name="Yang Y."/>
            <person name="An X."/>
            <person name="Dong Z."/>
            <person name="Zhang K."/>
            <person name="Zhang X."/>
            <person name="Luo M.C."/>
            <person name="Dvorak J."/>
            <person name="Tong Y."/>
            <person name="Wang J."/>
            <person name="Yang H."/>
            <person name="Li Z."/>
            <person name="Wang D."/>
            <person name="Zhang A."/>
            <person name="Wang J."/>
        </authorList>
    </citation>
    <scope>NUCLEOTIDE SEQUENCE</scope>
    <source>
        <strain evidence="3">cv. G1812</strain>
    </source>
</reference>
<dbReference type="GO" id="GO:0003676">
    <property type="term" value="F:nucleic acid binding"/>
    <property type="evidence" value="ECO:0007669"/>
    <property type="project" value="InterPro"/>
</dbReference>
<accession>A0A8R7QGX9</accession>
<dbReference type="PANTHER" id="PTHR47074:SF73">
    <property type="entry name" value="OS04G0448401 PROTEIN"/>
    <property type="match status" value="1"/>
</dbReference>
<reference evidence="2" key="2">
    <citation type="submission" date="2018-03" db="EMBL/GenBank/DDBJ databases">
        <title>The Triticum urartu genome reveals the dynamic nature of wheat genome evolution.</title>
        <authorList>
            <person name="Ling H."/>
            <person name="Ma B."/>
            <person name="Shi X."/>
            <person name="Liu H."/>
            <person name="Dong L."/>
            <person name="Sun H."/>
            <person name="Cao Y."/>
            <person name="Gao Q."/>
            <person name="Zheng S."/>
            <person name="Li Y."/>
            <person name="Yu Y."/>
            <person name="Du H."/>
            <person name="Qi M."/>
            <person name="Li Y."/>
            <person name="Yu H."/>
            <person name="Cui Y."/>
            <person name="Wang N."/>
            <person name="Chen C."/>
            <person name="Wu H."/>
            <person name="Zhao Y."/>
            <person name="Zhang J."/>
            <person name="Li Y."/>
            <person name="Zhou W."/>
            <person name="Zhang B."/>
            <person name="Hu W."/>
            <person name="Eijk M."/>
            <person name="Tang J."/>
            <person name="Witsenboer H."/>
            <person name="Zhao S."/>
            <person name="Li Z."/>
            <person name="Zhang A."/>
            <person name="Wang D."/>
            <person name="Liang C."/>
        </authorList>
    </citation>
    <scope>NUCLEOTIDE SEQUENCE [LARGE SCALE GENOMIC DNA]</scope>
    <source>
        <strain evidence="2">cv. G1812</strain>
    </source>
</reference>
<dbReference type="CDD" id="cd06222">
    <property type="entry name" value="RNase_H_like"/>
    <property type="match status" value="1"/>
</dbReference>
<evidence type="ECO:0000313" key="3">
    <source>
        <dbReference type="Proteomes" id="UP000015106"/>
    </source>
</evidence>
<dbReference type="InterPro" id="IPR012337">
    <property type="entry name" value="RNaseH-like_sf"/>
</dbReference>
<reference evidence="2" key="3">
    <citation type="submission" date="2022-06" db="UniProtKB">
        <authorList>
            <consortium name="EnsemblPlants"/>
        </authorList>
    </citation>
    <scope>IDENTIFICATION</scope>
</reference>
<name>A0A8R7QGX9_TRIUA</name>
<dbReference type="GO" id="GO:0004523">
    <property type="term" value="F:RNA-DNA hybrid ribonuclease activity"/>
    <property type="evidence" value="ECO:0007669"/>
    <property type="project" value="InterPro"/>
</dbReference>
<dbReference type="Gramene" id="TuG1812G0500004695.01.T01">
    <property type="protein sequence ID" value="TuG1812G0500004695.01.T01.cds240878"/>
    <property type="gene ID" value="TuG1812G0500004695.01"/>
</dbReference>
<feature type="domain" description="RNase H type-1" evidence="1">
    <location>
        <begin position="1"/>
        <end position="101"/>
    </location>
</feature>
<dbReference type="Pfam" id="PF13456">
    <property type="entry name" value="RVT_3"/>
    <property type="match status" value="1"/>
</dbReference>
<sequence length="129" mass="13660">RDANGVFLVSSALGIAGVDDPANLETIACREALALAQDLNLREVLVASDAKAVVNAINNSGQGSNGAIIAEINSLSSLLSFTFTFESRAVNVEAHSLAKHAFSLGPGRHLWLGQSHDQRCIPHHVEFSE</sequence>
<keyword evidence="3" id="KW-1185">Reference proteome</keyword>
<dbReference type="InterPro" id="IPR036397">
    <property type="entry name" value="RNaseH_sf"/>
</dbReference>
<dbReference type="SUPFAM" id="SSF53098">
    <property type="entry name" value="Ribonuclease H-like"/>
    <property type="match status" value="1"/>
</dbReference>
<protein>
    <recommendedName>
        <fullName evidence="1">RNase H type-1 domain-containing protein</fullName>
    </recommendedName>
</protein>
<dbReference type="InterPro" id="IPR044730">
    <property type="entry name" value="RNase_H-like_dom_plant"/>
</dbReference>
<dbReference type="Gene3D" id="3.30.420.10">
    <property type="entry name" value="Ribonuclease H-like superfamily/Ribonuclease H"/>
    <property type="match status" value="1"/>
</dbReference>
<organism evidence="2 3">
    <name type="scientific">Triticum urartu</name>
    <name type="common">Red wild einkorn</name>
    <name type="synonym">Crithodium urartu</name>
    <dbReference type="NCBI Taxonomy" id="4572"/>
    <lineage>
        <taxon>Eukaryota</taxon>
        <taxon>Viridiplantae</taxon>
        <taxon>Streptophyta</taxon>
        <taxon>Embryophyta</taxon>
        <taxon>Tracheophyta</taxon>
        <taxon>Spermatophyta</taxon>
        <taxon>Magnoliopsida</taxon>
        <taxon>Liliopsida</taxon>
        <taxon>Poales</taxon>
        <taxon>Poaceae</taxon>
        <taxon>BOP clade</taxon>
        <taxon>Pooideae</taxon>
        <taxon>Triticodae</taxon>
        <taxon>Triticeae</taxon>
        <taxon>Triticinae</taxon>
        <taxon>Triticum</taxon>
    </lineage>
</organism>
<dbReference type="InterPro" id="IPR002156">
    <property type="entry name" value="RNaseH_domain"/>
</dbReference>
<evidence type="ECO:0000313" key="2">
    <source>
        <dbReference type="EnsemblPlants" id="TuG1812G0500004695.01.T01.cds240878"/>
    </source>
</evidence>
<evidence type="ECO:0000259" key="1">
    <source>
        <dbReference type="Pfam" id="PF13456"/>
    </source>
</evidence>
<dbReference type="InterPro" id="IPR052929">
    <property type="entry name" value="RNase_H-like_EbsB-rel"/>
</dbReference>
<dbReference type="Proteomes" id="UP000015106">
    <property type="component" value="Chromosome 5"/>
</dbReference>
<dbReference type="AlphaFoldDB" id="A0A8R7QGX9"/>
<proteinExistence type="predicted"/>
<dbReference type="PANTHER" id="PTHR47074">
    <property type="entry name" value="BNAC02G40300D PROTEIN"/>
    <property type="match status" value="1"/>
</dbReference>